<feature type="compositionally biased region" description="Low complexity" evidence="1">
    <location>
        <begin position="27"/>
        <end position="38"/>
    </location>
</feature>
<gene>
    <name evidence="2" type="ORF">SAMN05443665_102190</name>
</gene>
<organism evidence="2 3">
    <name type="scientific">Actinomadura meyerae</name>
    <dbReference type="NCBI Taxonomy" id="240840"/>
    <lineage>
        <taxon>Bacteria</taxon>
        <taxon>Bacillati</taxon>
        <taxon>Actinomycetota</taxon>
        <taxon>Actinomycetes</taxon>
        <taxon>Streptosporangiales</taxon>
        <taxon>Thermomonosporaceae</taxon>
        <taxon>Actinomadura</taxon>
    </lineage>
</organism>
<feature type="compositionally biased region" description="Pro residues" evidence="1">
    <location>
        <begin position="39"/>
        <end position="51"/>
    </location>
</feature>
<dbReference type="EMBL" id="FZOR01000021">
    <property type="protein sequence ID" value="SNT26787.1"/>
    <property type="molecule type" value="Genomic_DNA"/>
</dbReference>
<feature type="compositionally biased region" description="Polar residues" evidence="1">
    <location>
        <begin position="1"/>
        <end position="11"/>
    </location>
</feature>
<dbReference type="OrthoDB" id="3482425at2"/>
<feature type="compositionally biased region" description="Low complexity" evidence="1">
    <location>
        <begin position="52"/>
        <end position="61"/>
    </location>
</feature>
<evidence type="ECO:0000313" key="2">
    <source>
        <dbReference type="EMBL" id="SNT26787.1"/>
    </source>
</evidence>
<dbReference type="Proteomes" id="UP000198318">
    <property type="component" value="Unassembled WGS sequence"/>
</dbReference>
<feature type="region of interest" description="Disordered" evidence="1">
    <location>
        <begin position="1"/>
        <end position="67"/>
    </location>
</feature>
<evidence type="ECO:0008006" key="4">
    <source>
        <dbReference type="Google" id="ProtNLM"/>
    </source>
</evidence>
<proteinExistence type="predicted"/>
<evidence type="ECO:0000313" key="3">
    <source>
        <dbReference type="Proteomes" id="UP000198318"/>
    </source>
</evidence>
<sequence>MGDNKINNIINGPSPTPAPSASPPGASPSGTPSTGGRPAPAPAPTPTPATPAPNAGAKATGQVHFSPESLKRLGDALEKDVGAILKSARYKLNVKPRDAQPDAFTTFGFFCATAYTELIEFTDQDLIDKTKLLMDFNDRLHQAAKIQDEADRKSTIKKGS</sequence>
<reference evidence="2 3" key="1">
    <citation type="submission" date="2017-06" db="EMBL/GenBank/DDBJ databases">
        <authorList>
            <person name="Kim H.J."/>
            <person name="Triplett B.A."/>
        </authorList>
    </citation>
    <scope>NUCLEOTIDE SEQUENCE [LARGE SCALE GENOMIC DNA]</scope>
    <source>
        <strain evidence="2 3">DSM 44715</strain>
    </source>
</reference>
<dbReference type="RefSeq" id="WP_143228080.1">
    <property type="nucleotide sequence ID" value="NZ_FZOR01000021.1"/>
</dbReference>
<feature type="compositionally biased region" description="Pro residues" evidence="1">
    <location>
        <begin position="14"/>
        <end position="26"/>
    </location>
</feature>
<protein>
    <recommendedName>
        <fullName evidence="4">Excreted virulence factor EspC, type VII ESX diderm</fullName>
    </recommendedName>
</protein>
<accession>A0A239L828</accession>
<dbReference type="AlphaFoldDB" id="A0A239L828"/>
<name>A0A239L828_9ACTN</name>
<keyword evidence="3" id="KW-1185">Reference proteome</keyword>
<evidence type="ECO:0000256" key="1">
    <source>
        <dbReference type="SAM" id="MobiDB-lite"/>
    </source>
</evidence>